<dbReference type="EMBL" id="LAZR01004052">
    <property type="protein sequence ID" value="KKN12226.1"/>
    <property type="molecule type" value="Genomic_DNA"/>
</dbReference>
<gene>
    <name evidence="2" type="ORF">LCGC14_1018430</name>
</gene>
<organism evidence="2">
    <name type="scientific">marine sediment metagenome</name>
    <dbReference type="NCBI Taxonomy" id="412755"/>
    <lineage>
        <taxon>unclassified sequences</taxon>
        <taxon>metagenomes</taxon>
        <taxon>ecological metagenomes</taxon>
    </lineage>
</organism>
<evidence type="ECO:0000313" key="2">
    <source>
        <dbReference type="EMBL" id="KKN12226.1"/>
    </source>
</evidence>
<protein>
    <submittedName>
        <fullName evidence="2">Uncharacterized protein</fullName>
    </submittedName>
</protein>
<feature type="region of interest" description="Disordered" evidence="1">
    <location>
        <begin position="69"/>
        <end position="93"/>
    </location>
</feature>
<comment type="caution">
    <text evidence="2">The sequence shown here is derived from an EMBL/GenBank/DDBJ whole genome shotgun (WGS) entry which is preliminary data.</text>
</comment>
<evidence type="ECO:0000256" key="1">
    <source>
        <dbReference type="SAM" id="MobiDB-lite"/>
    </source>
</evidence>
<dbReference type="AlphaFoldDB" id="A0A0F9QGB1"/>
<feature type="compositionally biased region" description="Basic residues" evidence="1">
    <location>
        <begin position="80"/>
        <end position="93"/>
    </location>
</feature>
<reference evidence="2" key="1">
    <citation type="journal article" date="2015" name="Nature">
        <title>Complex archaea that bridge the gap between prokaryotes and eukaryotes.</title>
        <authorList>
            <person name="Spang A."/>
            <person name="Saw J.H."/>
            <person name="Jorgensen S.L."/>
            <person name="Zaremba-Niedzwiedzka K."/>
            <person name="Martijn J."/>
            <person name="Lind A.E."/>
            <person name="van Eijk R."/>
            <person name="Schleper C."/>
            <person name="Guy L."/>
            <person name="Ettema T.J."/>
        </authorList>
    </citation>
    <scope>NUCLEOTIDE SEQUENCE</scope>
</reference>
<name>A0A0F9QGB1_9ZZZZ</name>
<sequence>MNTDQFAIELVNMAREIMTVLKPQQQERSRKLGKQFLRLMRKGEYNGAEMSLALITVLLAQLQRVLGPEDDENDGEIVKPKRKKEEKRGKRKR</sequence>
<proteinExistence type="predicted"/>
<accession>A0A0F9QGB1</accession>